<dbReference type="EMBL" id="SUMC01000053">
    <property type="protein sequence ID" value="TKA03305.1"/>
    <property type="molecule type" value="Genomic_DNA"/>
</dbReference>
<proteinExistence type="predicted"/>
<dbReference type="RefSeq" id="WP_136728431.1">
    <property type="nucleotide sequence ID" value="NZ_SUMC01000053.1"/>
</dbReference>
<dbReference type="Pfam" id="PF13560">
    <property type="entry name" value="HTH_31"/>
    <property type="match status" value="1"/>
</dbReference>
<evidence type="ECO:0000313" key="2">
    <source>
        <dbReference type="EMBL" id="TKA03305.1"/>
    </source>
</evidence>
<dbReference type="AlphaFoldDB" id="A0A4U0SS93"/>
<accession>A0A4U0SS93</accession>
<dbReference type="PANTHER" id="PTHR35010:SF4">
    <property type="entry name" value="BLL5781 PROTEIN"/>
    <property type="match status" value="1"/>
</dbReference>
<dbReference type="Gene3D" id="3.30.450.180">
    <property type="match status" value="1"/>
</dbReference>
<evidence type="ECO:0000313" key="3">
    <source>
        <dbReference type="Proteomes" id="UP000305778"/>
    </source>
</evidence>
<dbReference type="Proteomes" id="UP000305778">
    <property type="component" value="Unassembled WGS sequence"/>
</dbReference>
<evidence type="ECO:0000259" key="1">
    <source>
        <dbReference type="PROSITE" id="PS50943"/>
    </source>
</evidence>
<dbReference type="SMART" id="SM00530">
    <property type="entry name" value="HTH_XRE"/>
    <property type="match status" value="1"/>
</dbReference>
<dbReference type="InterPro" id="IPR041413">
    <property type="entry name" value="MLTR_LBD"/>
</dbReference>
<dbReference type="OrthoDB" id="2959414at2"/>
<name>A0A4U0SS93_9ACTN</name>
<comment type="caution">
    <text evidence="2">The sequence shown here is derived from an EMBL/GenBank/DDBJ whole genome shotgun (WGS) entry which is preliminary data.</text>
</comment>
<dbReference type="PROSITE" id="PS50943">
    <property type="entry name" value="HTH_CROC1"/>
    <property type="match status" value="1"/>
</dbReference>
<dbReference type="Gene3D" id="1.10.260.40">
    <property type="entry name" value="lambda repressor-like DNA-binding domains"/>
    <property type="match status" value="1"/>
</dbReference>
<gene>
    <name evidence="2" type="ORF">FCI23_36260</name>
</gene>
<dbReference type="PANTHER" id="PTHR35010">
    <property type="entry name" value="BLL4672 PROTEIN-RELATED"/>
    <property type="match status" value="1"/>
</dbReference>
<dbReference type="GO" id="GO:0003677">
    <property type="term" value="F:DNA binding"/>
    <property type="evidence" value="ECO:0007669"/>
    <property type="project" value="InterPro"/>
</dbReference>
<keyword evidence="3" id="KW-1185">Reference proteome</keyword>
<feature type="domain" description="HTH cro/C1-type" evidence="1">
    <location>
        <begin position="16"/>
        <end position="70"/>
    </location>
</feature>
<dbReference type="InterPro" id="IPR001387">
    <property type="entry name" value="Cro/C1-type_HTH"/>
</dbReference>
<dbReference type="CDD" id="cd00093">
    <property type="entry name" value="HTH_XRE"/>
    <property type="match status" value="1"/>
</dbReference>
<organism evidence="2 3">
    <name type="scientific">Actinacidiphila oryziradicis</name>
    <dbReference type="NCBI Taxonomy" id="2571141"/>
    <lineage>
        <taxon>Bacteria</taxon>
        <taxon>Bacillati</taxon>
        <taxon>Actinomycetota</taxon>
        <taxon>Actinomycetes</taxon>
        <taxon>Kitasatosporales</taxon>
        <taxon>Streptomycetaceae</taxon>
        <taxon>Actinacidiphila</taxon>
    </lineage>
</organism>
<sequence>MAVSERRTQPQVGPLLREWRERRRLSQVDLANQAGVSARHVSFLETGRAKPSRAMVLRLAEQLEVPIRDRNPLLLAAGYAPVYEEKPLADPMMGPVLDAIKQVLRGHEPYPALVVDGEWNLIDSNASFALFTEGVAPELLEPPVNALRLVLHPKGMAPRIINLGVWRAKLLGRLRRRAAADPRLRPLYEELLEYPCDQEEPELDVPGAGDICIPLQLRRGDYQLSFFATLATFGTPRDITVAELIIESFFPADEVTAEVVRGIRLS</sequence>
<reference evidence="2 3" key="1">
    <citation type="submission" date="2019-04" db="EMBL/GenBank/DDBJ databases">
        <title>Streptomyces oryziradicis sp. nov., a novel actinomycete isolated from rhizosphere soil of rice (Oryza sativa L.).</title>
        <authorList>
            <person name="Li C."/>
        </authorList>
    </citation>
    <scope>NUCLEOTIDE SEQUENCE [LARGE SCALE GENOMIC DNA]</scope>
    <source>
        <strain evidence="2 3">NEAU-C40</strain>
    </source>
</reference>
<protein>
    <submittedName>
        <fullName evidence="2">Helix-turn-helix transcriptional regulator</fullName>
    </submittedName>
</protein>
<dbReference type="SUPFAM" id="SSF47413">
    <property type="entry name" value="lambda repressor-like DNA-binding domains"/>
    <property type="match status" value="1"/>
</dbReference>
<dbReference type="Pfam" id="PF17765">
    <property type="entry name" value="MLTR_LBD"/>
    <property type="match status" value="1"/>
</dbReference>
<dbReference type="InterPro" id="IPR010982">
    <property type="entry name" value="Lambda_DNA-bd_dom_sf"/>
</dbReference>